<keyword evidence="2" id="KW-1185">Reference proteome</keyword>
<sequence length="73" mass="8422">MTAYKRDLMTVDLLCLLLELDEGVLEVHEDMRGYPAFEQAMFEALGLDPEWKLGVLFPAFEARPTLIYQRTSI</sequence>
<evidence type="ECO:0000313" key="1">
    <source>
        <dbReference type="EMBL" id="MBC2650541.1"/>
    </source>
</evidence>
<dbReference type="AlphaFoldDB" id="A0A7X1KAS9"/>
<comment type="caution">
    <text evidence="1">The sequence shown here is derived from an EMBL/GenBank/DDBJ whole genome shotgun (WGS) entry which is preliminary data.</text>
</comment>
<accession>A0A7X1KAS9</accession>
<name>A0A7X1KAS9_9SPHN</name>
<organism evidence="1 2">
    <name type="scientific">Novosphingobium aerophilum</name>
    <dbReference type="NCBI Taxonomy" id="2839843"/>
    <lineage>
        <taxon>Bacteria</taxon>
        <taxon>Pseudomonadati</taxon>
        <taxon>Pseudomonadota</taxon>
        <taxon>Alphaproteobacteria</taxon>
        <taxon>Sphingomonadales</taxon>
        <taxon>Sphingomonadaceae</taxon>
        <taxon>Novosphingobium</taxon>
    </lineage>
</organism>
<proteinExistence type="predicted"/>
<reference evidence="1 2" key="1">
    <citation type="submission" date="2020-08" db="EMBL/GenBank/DDBJ databases">
        <title>The genome sequence of Novosphingobium flavum 4Y4.</title>
        <authorList>
            <person name="Liu Y."/>
        </authorList>
    </citation>
    <scope>NUCLEOTIDE SEQUENCE [LARGE SCALE GENOMIC DNA]</scope>
    <source>
        <strain evidence="1 2">4Y4</strain>
    </source>
</reference>
<evidence type="ECO:0000313" key="2">
    <source>
        <dbReference type="Proteomes" id="UP000520156"/>
    </source>
</evidence>
<protein>
    <submittedName>
        <fullName evidence="1">Uncharacterized protein</fullName>
    </submittedName>
</protein>
<dbReference type="RefSeq" id="WP_185681971.1">
    <property type="nucleotide sequence ID" value="NZ_JACLAU010000002.1"/>
</dbReference>
<dbReference type="Proteomes" id="UP000520156">
    <property type="component" value="Unassembled WGS sequence"/>
</dbReference>
<dbReference type="EMBL" id="JACLAU010000002">
    <property type="protein sequence ID" value="MBC2650541.1"/>
    <property type="molecule type" value="Genomic_DNA"/>
</dbReference>
<gene>
    <name evidence="1" type="ORF">H7F49_02360</name>
</gene>